<dbReference type="Pfam" id="PF04480">
    <property type="entry name" value="DUF559"/>
    <property type="match status" value="1"/>
</dbReference>
<dbReference type="InterPro" id="IPR010222">
    <property type="entry name" value="RNA_helicase_HrpA"/>
</dbReference>
<evidence type="ECO:0000259" key="6">
    <source>
        <dbReference type="PROSITE" id="PS51192"/>
    </source>
</evidence>
<feature type="region of interest" description="Disordered" evidence="5">
    <location>
        <begin position="1413"/>
        <end position="1446"/>
    </location>
</feature>
<dbReference type="InterPro" id="IPR001650">
    <property type="entry name" value="Helicase_C-like"/>
</dbReference>
<dbReference type="SMART" id="SM00490">
    <property type="entry name" value="HELICc"/>
    <property type="match status" value="1"/>
</dbReference>
<evidence type="ECO:0000256" key="1">
    <source>
        <dbReference type="ARBA" id="ARBA00022741"/>
    </source>
</evidence>
<dbReference type="FunFam" id="1.20.120.1080:FF:000005">
    <property type="entry name" value="ATP-dependent helicase HrpA"/>
    <property type="match status" value="1"/>
</dbReference>
<feature type="region of interest" description="Disordered" evidence="5">
    <location>
        <begin position="737"/>
        <end position="894"/>
    </location>
</feature>
<dbReference type="PANTHER" id="PTHR18934">
    <property type="entry name" value="ATP-DEPENDENT RNA HELICASE"/>
    <property type="match status" value="1"/>
</dbReference>
<dbReference type="PROSITE" id="PS51194">
    <property type="entry name" value="HELICASE_CTER"/>
    <property type="match status" value="1"/>
</dbReference>
<dbReference type="InterPro" id="IPR007502">
    <property type="entry name" value="Helicase-assoc_dom"/>
</dbReference>
<evidence type="ECO:0000313" key="9">
    <source>
        <dbReference type="Proteomes" id="UP000199758"/>
    </source>
</evidence>
<dbReference type="InterPro" id="IPR011709">
    <property type="entry name" value="DEAD-box_helicase_OB_fold"/>
</dbReference>
<dbReference type="Proteomes" id="UP000199758">
    <property type="component" value="Unassembled WGS sequence"/>
</dbReference>
<feature type="compositionally biased region" description="Basic and acidic residues" evidence="5">
    <location>
        <begin position="802"/>
        <end position="813"/>
    </location>
</feature>
<dbReference type="InterPro" id="IPR011335">
    <property type="entry name" value="Restrct_endonuc-II-like"/>
</dbReference>
<reference evidence="8 9" key="1">
    <citation type="submission" date="2016-11" db="EMBL/GenBank/DDBJ databases">
        <authorList>
            <person name="Jaros S."/>
            <person name="Januszkiewicz K."/>
            <person name="Wedrychowicz H."/>
        </authorList>
    </citation>
    <scope>NUCLEOTIDE SEQUENCE [LARGE SCALE GENOMIC DNA]</scope>
    <source>
        <strain evidence="8 9">CGMCC 1.7049</strain>
    </source>
</reference>
<keyword evidence="2" id="KW-0378">Hydrolase</keyword>
<dbReference type="SMART" id="SM00847">
    <property type="entry name" value="HA2"/>
    <property type="match status" value="1"/>
</dbReference>
<feature type="domain" description="Helicase C-terminal" evidence="7">
    <location>
        <begin position="273"/>
        <end position="437"/>
    </location>
</feature>
<dbReference type="CDD" id="cd01038">
    <property type="entry name" value="Endonuclease_DUF559"/>
    <property type="match status" value="1"/>
</dbReference>
<dbReference type="SUPFAM" id="SSF52540">
    <property type="entry name" value="P-loop containing nucleoside triphosphate hydrolases"/>
    <property type="match status" value="1"/>
</dbReference>
<sequence>MPPELIQRFEQQREHLLIADERRLGSLLRRADGGQPVDRERLVRDLDAALLKAENRLRLKPALIHFPDELPVSQAREEIGRAILQNQVIVLCGETGSGKTTQLPKLCLELGRGTRGLIGHTQPRRLAARSVATRIAQELGSPLGQLVGYETRFDRRVGDASLIKLMTDGILLAELQRDRELTAYDTIIIDEAHERSLNIDFLLGWLKRLLPRRPDLKLIVTSATLDPERLAKHFESASGPAPILKVEGRTFPVTMRYREPDSDLDLEGQVANGIDELWAGGGRPGDVLVFLPGEREIRDLVRSLPGRFPKAEVLPLYSRLPAEQQDRVFGRGSAPRIVLATNVAETSVTVPGIRYVVDTGTARINRYSTRLGVQQLQIEGISQAAANQRAGRCGRVGPGTCLRLYTEADFQSRDLFTDPEVLRANLAGVILQMAALGLGDVDDFPWVDAPENRHISEGYRLLQVLGALDDERRLTPLGRELARLPLDPRIARIVAAGKGQEQDAVCVLAAALSVQDPHEVPPDQQTQARQKHAVWRHPRSDFYTLLNLWREWQKWSEGASNRALRKICREQYVSYLRMEEWESVYKQIVDMTRPRTQPPSVRAERSEGRAAGSGEGLSVTPKAKLNAQSLAFARELRTQSTDAESKLWYLLRDRRLNGLKFRRQHPVGDYTLDFYCEQYRLAVELDGGQHGEAGSQTRDAERTAFLSGRGIRVLRFWNDEFLNQPEAVLEAILAATQTPSPGPSGHPLPAGEGRSPNGGDGLPLPPGEVGASAPGEGVGRPRGAGSAWPERDTESPSPGRSGRPEGKATRREGQTVAVSRAPSPGPSGHPLPVGEGRSPNGGYGLPLPPGEVGASAPGEGVGRPRGAGSAWPERDTESPSPVPVGHPVPTGERKTLADLSVDKLEELYPQIHKALAAGLIDHIGLRLPAEKNERPEFQGPRGRKYRVFPGSTLAKKPPPWLLSAQLSQTSQLFARTNAEVQPQWLSDVGAHLVKKTVTHPVWNPERGEVQCTEYHTLFGLQLLKRTCHYGSIDPVDARRIFILEGLVRGQWTAKPRFLTDNLKLVDDVLDKEARMRRPDLLADESQRYAFYDERIPPQICTANTLKAWLRTASADKGDPGRLLRMQETDVLRPGADADVEARFPDFIDIGGHTLALSYQHEPGEDEDGVSFHIPLTLLYQLPDAPFDYLVPGLLAPRIEALIRSLPMNLRRLCTPAAEYANALATRISVGDGDFLQSVVRHFDAMTGVKLKPDDFDPGKLPAHLRPTLVLEDAQGQVIARADSLAALKRDHQQPARVAIAASAQREDAARRWVRSDIRDWDFGDLPEHVDLSGGGRAWPALTTAAAAAAATPSRRTGSLPAVTPPAPTPAPPRKPPPPPPALRAAPAAPPSSPGKPSKPAVIESLQGLAQLRGSLPAAPSSPPPPPPPPTVAAAPAATRPASASSAPASASVTAAAGSVSLALFESPDAARLAHIAGVRALLLAKLADRVRDLVKTARSRLGLAAVNPIITPEALAQAVAERAAAQTWDLASLRSEAAFKEAVQHRGDFGRVAVKLLDEACGWLMAAADLRKALRDGGSRWPEAAADIRQQLDSLLAPGLIDALPDEQWPRVAVWLKAIAIRLQRLPNKPQRDIELTAPIRALVAQLPHPFHPARWIVEEWRVAQFAQELKAIGSPTPDRVVQRLREPA</sequence>
<feature type="compositionally biased region" description="Pro residues" evidence="5">
    <location>
        <begin position="1362"/>
        <end position="1393"/>
    </location>
</feature>
<dbReference type="NCBIfam" id="TIGR01967">
    <property type="entry name" value="DEAH_box_HrpA"/>
    <property type="match status" value="1"/>
</dbReference>
<dbReference type="PANTHER" id="PTHR18934:SF99">
    <property type="entry name" value="ATP-DEPENDENT RNA HELICASE DHX37-RELATED"/>
    <property type="match status" value="1"/>
</dbReference>
<dbReference type="Gene3D" id="1.20.120.1080">
    <property type="match status" value="1"/>
</dbReference>
<evidence type="ECO:0000256" key="3">
    <source>
        <dbReference type="ARBA" id="ARBA00022806"/>
    </source>
</evidence>
<dbReference type="SMART" id="SM00382">
    <property type="entry name" value="AAA"/>
    <property type="match status" value="1"/>
</dbReference>
<dbReference type="EMBL" id="FQWZ01000002">
    <property type="protein sequence ID" value="SHG61384.1"/>
    <property type="molecule type" value="Genomic_DNA"/>
</dbReference>
<evidence type="ECO:0000259" key="7">
    <source>
        <dbReference type="PROSITE" id="PS51194"/>
    </source>
</evidence>
<keyword evidence="4" id="KW-0067">ATP-binding</keyword>
<dbReference type="STRING" id="490188.SAMN04488068_0767"/>
<dbReference type="Pfam" id="PF11898">
    <property type="entry name" value="DUF3418"/>
    <property type="match status" value="2"/>
</dbReference>
<proteinExistence type="predicted"/>
<organism evidence="8 9">
    <name type="scientific">Hydrocarboniphaga daqingensis</name>
    <dbReference type="NCBI Taxonomy" id="490188"/>
    <lineage>
        <taxon>Bacteria</taxon>
        <taxon>Pseudomonadati</taxon>
        <taxon>Pseudomonadota</taxon>
        <taxon>Gammaproteobacteria</taxon>
        <taxon>Nevskiales</taxon>
        <taxon>Nevskiaceae</taxon>
        <taxon>Hydrocarboniphaga</taxon>
    </lineage>
</organism>
<dbReference type="SUPFAM" id="SSF52980">
    <property type="entry name" value="Restriction endonuclease-like"/>
    <property type="match status" value="1"/>
</dbReference>
<dbReference type="SMART" id="SM00487">
    <property type="entry name" value="DEXDc"/>
    <property type="match status" value="1"/>
</dbReference>
<dbReference type="InterPro" id="IPR027417">
    <property type="entry name" value="P-loop_NTPase"/>
</dbReference>
<dbReference type="Gene3D" id="3.40.960.10">
    <property type="entry name" value="VSR Endonuclease"/>
    <property type="match status" value="1"/>
</dbReference>
<keyword evidence="1" id="KW-0547">Nucleotide-binding</keyword>
<feature type="region of interest" description="Disordered" evidence="5">
    <location>
        <begin position="593"/>
        <end position="619"/>
    </location>
</feature>
<dbReference type="InterPro" id="IPR007569">
    <property type="entry name" value="DUF559"/>
</dbReference>
<accession>A0A1M5L8D5</accession>
<dbReference type="GO" id="GO:0003724">
    <property type="term" value="F:RNA helicase activity"/>
    <property type="evidence" value="ECO:0007669"/>
    <property type="project" value="InterPro"/>
</dbReference>
<dbReference type="GO" id="GO:0016787">
    <property type="term" value="F:hydrolase activity"/>
    <property type="evidence" value="ECO:0007669"/>
    <property type="project" value="UniProtKB-KW"/>
</dbReference>
<evidence type="ECO:0000256" key="2">
    <source>
        <dbReference type="ARBA" id="ARBA00022801"/>
    </source>
</evidence>
<dbReference type="PROSITE" id="PS51192">
    <property type="entry name" value="HELICASE_ATP_BIND_1"/>
    <property type="match status" value="1"/>
</dbReference>
<evidence type="ECO:0000256" key="4">
    <source>
        <dbReference type="ARBA" id="ARBA00022840"/>
    </source>
</evidence>
<dbReference type="Pfam" id="PF00271">
    <property type="entry name" value="Helicase_C"/>
    <property type="match status" value="1"/>
</dbReference>
<feature type="region of interest" description="Disordered" evidence="5">
    <location>
        <begin position="1347"/>
        <end position="1400"/>
    </location>
</feature>
<evidence type="ECO:0000313" key="8">
    <source>
        <dbReference type="EMBL" id="SHG61384.1"/>
    </source>
</evidence>
<evidence type="ECO:0000256" key="5">
    <source>
        <dbReference type="SAM" id="MobiDB-lite"/>
    </source>
</evidence>
<dbReference type="Pfam" id="PF07717">
    <property type="entry name" value="OB_NTP_bind"/>
    <property type="match status" value="1"/>
</dbReference>
<dbReference type="Pfam" id="PF04408">
    <property type="entry name" value="WHD_HA2"/>
    <property type="match status" value="1"/>
</dbReference>
<dbReference type="Gene3D" id="3.40.50.300">
    <property type="entry name" value="P-loop containing nucleotide triphosphate hydrolases"/>
    <property type="match status" value="2"/>
</dbReference>
<dbReference type="GO" id="GO:0005524">
    <property type="term" value="F:ATP binding"/>
    <property type="evidence" value="ECO:0007669"/>
    <property type="project" value="UniProtKB-KW"/>
</dbReference>
<keyword evidence="3 8" id="KW-0347">Helicase</keyword>
<dbReference type="RefSeq" id="WP_072894292.1">
    <property type="nucleotide sequence ID" value="NZ_FQWZ01000002.1"/>
</dbReference>
<keyword evidence="9" id="KW-1185">Reference proteome</keyword>
<dbReference type="InterPro" id="IPR014001">
    <property type="entry name" value="Helicase_ATP-bd"/>
</dbReference>
<protein>
    <submittedName>
        <fullName evidence="8">RNA helicase HrpA</fullName>
    </submittedName>
</protein>
<dbReference type="CDD" id="cd18791">
    <property type="entry name" value="SF2_C_RHA"/>
    <property type="match status" value="1"/>
</dbReference>
<dbReference type="InterPro" id="IPR024590">
    <property type="entry name" value="HrpA_C"/>
</dbReference>
<gene>
    <name evidence="8" type="ORF">SAMN04488068_0767</name>
</gene>
<feature type="compositionally biased region" description="Pro residues" evidence="5">
    <location>
        <begin position="1419"/>
        <end position="1430"/>
    </location>
</feature>
<dbReference type="OrthoDB" id="9805617at2"/>
<feature type="domain" description="Helicase ATP-binding" evidence="6">
    <location>
        <begin position="80"/>
        <end position="243"/>
    </location>
</feature>
<dbReference type="InterPro" id="IPR011545">
    <property type="entry name" value="DEAD/DEAH_box_helicase_dom"/>
</dbReference>
<feature type="compositionally biased region" description="Low complexity" evidence="5">
    <location>
        <begin position="1431"/>
        <end position="1446"/>
    </location>
</feature>
<dbReference type="InterPro" id="IPR048333">
    <property type="entry name" value="HA2_WH"/>
</dbReference>
<dbReference type="InterPro" id="IPR047216">
    <property type="entry name" value="Endonuclease_DUF559_bact"/>
</dbReference>
<dbReference type="InterPro" id="IPR003593">
    <property type="entry name" value="AAA+_ATPase"/>
</dbReference>
<dbReference type="GO" id="GO:0003723">
    <property type="term" value="F:RNA binding"/>
    <property type="evidence" value="ECO:0007669"/>
    <property type="project" value="TreeGrafter"/>
</dbReference>
<dbReference type="Pfam" id="PF00270">
    <property type="entry name" value="DEAD"/>
    <property type="match status" value="1"/>
</dbReference>
<name>A0A1M5L8D5_9GAMM</name>